<evidence type="ECO:0000313" key="9">
    <source>
        <dbReference type="EMBL" id="ANF95808.1"/>
    </source>
</evidence>
<protein>
    <submittedName>
        <fullName evidence="9">Uric acid permease PucJ</fullName>
    </submittedName>
</protein>
<dbReference type="InterPro" id="IPR006042">
    <property type="entry name" value="Xan_ur_permease"/>
</dbReference>
<feature type="transmembrane region" description="Helical" evidence="8">
    <location>
        <begin position="334"/>
        <end position="357"/>
    </location>
</feature>
<feature type="transmembrane region" description="Helical" evidence="8">
    <location>
        <begin position="186"/>
        <end position="211"/>
    </location>
</feature>
<feature type="transmembrane region" description="Helical" evidence="8">
    <location>
        <begin position="12"/>
        <end position="31"/>
    </location>
</feature>
<dbReference type="InterPro" id="IPR017588">
    <property type="entry name" value="UacT-like"/>
</dbReference>
<evidence type="ECO:0000256" key="2">
    <source>
        <dbReference type="ARBA" id="ARBA00008821"/>
    </source>
</evidence>
<feature type="transmembrane region" description="Helical" evidence="8">
    <location>
        <begin position="369"/>
        <end position="389"/>
    </location>
</feature>
<reference evidence="10" key="1">
    <citation type="submission" date="2015-10" db="EMBL/GenBank/DDBJ databases">
        <title>Genome of Paenibacillus bovis sp. nov.</title>
        <authorList>
            <person name="Wu Z."/>
            <person name="Gao C."/>
            <person name="Liu Z."/>
            <person name="Zheng H."/>
        </authorList>
    </citation>
    <scope>NUCLEOTIDE SEQUENCE [LARGE SCALE GENOMIC DNA]</scope>
    <source>
        <strain evidence="10">BD3526</strain>
    </source>
</reference>
<dbReference type="NCBIfam" id="NF037981">
    <property type="entry name" value="NCS2_1"/>
    <property type="match status" value="1"/>
</dbReference>
<feature type="transmembrane region" description="Helical" evidence="8">
    <location>
        <begin position="122"/>
        <end position="142"/>
    </location>
</feature>
<dbReference type="InterPro" id="IPR006043">
    <property type="entry name" value="NCS2"/>
</dbReference>
<evidence type="ECO:0000313" key="10">
    <source>
        <dbReference type="Proteomes" id="UP000078148"/>
    </source>
</evidence>
<dbReference type="Proteomes" id="UP000078148">
    <property type="component" value="Chromosome"/>
</dbReference>
<keyword evidence="4" id="KW-1003">Cell membrane</keyword>
<dbReference type="PANTHER" id="PTHR42810">
    <property type="entry name" value="PURINE PERMEASE C1399.01C-RELATED"/>
    <property type="match status" value="1"/>
</dbReference>
<organism evidence="9 10">
    <name type="scientific">Paenibacillus bovis</name>
    <dbReference type="NCBI Taxonomy" id="1616788"/>
    <lineage>
        <taxon>Bacteria</taxon>
        <taxon>Bacillati</taxon>
        <taxon>Bacillota</taxon>
        <taxon>Bacilli</taxon>
        <taxon>Bacillales</taxon>
        <taxon>Paenibacillaceae</taxon>
        <taxon>Paenibacillus</taxon>
    </lineage>
</organism>
<evidence type="ECO:0000256" key="6">
    <source>
        <dbReference type="ARBA" id="ARBA00022989"/>
    </source>
</evidence>
<evidence type="ECO:0000256" key="7">
    <source>
        <dbReference type="ARBA" id="ARBA00023136"/>
    </source>
</evidence>
<name>A0A172ZDW5_9BACL</name>
<dbReference type="STRING" id="1616788.AR543_07185"/>
<keyword evidence="7 8" id="KW-0472">Membrane</keyword>
<evidence type="ECO:0000256" key="5">
    <source>
        <dbReference type="ARBA" id="ARBA00022692"/>
    </source>
</evidence>
<dbReference type="RefSeq" id="WP_060533094.1">
    <property type="nucleotide sequence ID" value="NZ_CP013023.1"/>
</dbReference>
<dbReference type="KEGG" id="pbv:AR543_07185"/>
<gene>
    <name evidence="9" type="ORF">AR543_07185</name>
</gene>
<evidence type="ECO:0000256" key="8">
    <source>
        <dbReference type="SAM" id="Phobius"/>
    </source>
</evidence>
<dbReference type="NCBIfam" id="TIGR00801">
    <property type="entry name" value="ncs2"/>
    <property type="match status" value="1"/>
</dbReference>
<dbReference type="PROSITE" id="PS01116">
    <property type="entry name" value="XANTH_URACIL_PERMASE"/>
    <property type="match status" value="1"/>
</dbReference>
<sequence length="448" mass="47029">MENKVHGGRIFSLGLQHVLAMYAGAILVPLLVGRALNLTGEQLSYLVAIDLLTCGIATLLQAWKTRYLGIGLPVMLGSSFVAITPMIGIGNQYGLGAIYGAIIAAGLFVAVFAGWFGKMIKLFPPVVTGTVVVVIGLSLIPTGIKNMAGGATSPEFGSLNNLLLSFGVLALILVINRFFTGFMRSLSVLIGIVAGTIAAALMGKVNLAAVSEASWFHLPQFFAFGMPEFRIAPILTMIIVCMVIIVESTGVFLALGRVCDQKLTPQDMTRGYRTEGIAIVLGGLFNAFPYNTFAQNVGLVELSQVKTRNVIVMASGILVVLGLVPKIAALATVIPAAVLGGATVVLFGMVVASGIRMLTEVNFQEQRNLLIVACSISLGIGATVVPELFAGLPSALRIIVSDGTITGSLSAILLNLFLQAPSRRGRQATAAKTIEPVETTVIREQISG</sequence>
<proteinExistence type="inferred from homology"/>
<comment type="similarity">
    <text evidence="2">Belongs to the nucleobase:cation symporter-2 (NCS2) (TC 2.A.40) family.</text>
</comment>
<keyword evidence="10" id="KW-1185">Reference proteome</keyword>
<dbReference type="GO" id="GO:0042907">
    <property type="term" value="F:xanthine transmembrane transporter activity"/>
    <property type="evidence" value="ECO:0007669"/>
    <property type="project" value="TreeGrafter"/>
</dbReference>
<keyword evidence="3" id="KW-0813">Transport</keyword>
<dbReference type="AlphaFoldDB" id="A0A172ZDW5"/>
<keyword evidence="5 8" id="KW-0812">Transmembrane</keyword>
<keyword evidence="6 8" id="KW-1133">Transmembrane helix</keyword>
<feature type="transmembrane region" description="Helical" evidence="8">
    <location>
        <begin position="93"/>
        <end position="115"/>
    </location>
</feature>
<evidence type="ECO:0000256" key="3">
    <source>
        <dbReference type="ARBA" id="ARBA00022448"/>
    </source>
</evidence>
<dbReference type="EMBL" id="CP013023">
    <property type="protein sequence ID" value="ANF95808.1"/>
    <property type="molecule type" value="Genomic_DNA"/>
</dbReference>
<accession>A0A172ZDW5</accession>
<feature type="transmembrane region" description="Helical" evidence="8">
    <location>
        <begin position="43"/>
        <end position="60"/>
    </location>
</feature>
<feature type="transmembrane region" description="Helical" evidence="8">
    <location>
        <begin position="67"/>
        <end position="87"/>
    </location>
</feature>
<feature type="transmembrane region" description="Helical" evidence="8">
    <location>
        <begin position="162"/>
        <end position="179"/>
    </location>
</feature>
<feature type="transmembrane region" description="Helical" evidence="8">
    <location>
        <begin position="395"/>
        <end position="418"/>
    </location>
</feature>
<dbReference type="OrthoDB" id="9805749at2"/>
<comment type="subcellular location">
    <subcellularLocation>
        <location evidence="1">Cell membrane</location>
        <topology evidence="1">Multi-pass membrane protein</topology>
    </subcellularLocation>
</comment>
<evidence type="ECO:0000256" key="1">
    <source>
        <dbReference type="ARBA" id="ARBA00004651"/>
    </source>
</evidence>
<dbReference type="NCBIfam" id="TIGR03173">
    <property type="entry name" value="pbuX"/>
    <property type="match status" value="1"/>
</dbReference>
<evidence type="ECO:0000256" key="4">
    <source>
        <dbReference type="ARBA" id="ARBA00022475"/>
    </source>
</evidence>
<feature type="transmembrane region" description="Helical" evidence="8">
    <location>
        <begin position="231"/>
        <end position="255"/>
    </location>
</feature>
<dbReference type="PANTHER" id="PTHR42810:SF4">
    <property type="entry name" value="URIC ACID TRANSPORTER UACT"/>
    <property type="match status" value="1"/>
</dbReference>
<reference evidence="9 10" key="2">
    <citation type="journal article" date="2016" name="Int. J. Syst. Evol. Microbiol.">
        <title>Paenibacillus bovis sp. nov., isolated from raw yak (Bos grunniens) milk.</title>
        <authorList>
            <person name="Gao C."/>
            <person name="Han J."/>
            <person name="Liu Z."/>
            <person name="Xu X."/>
            <person name="Hang F."/>
            <person name="Wu Z."/>
        </authorList>
    </citation>
    <scope>NUCLEOTIDE SEQUENCE [LARGE SCALE GENOMIC DNA]</scope>
    <source>
        <strain evidence="9 10">BD3526</strain>
    </source>
</reference>
<dbReference type="Pfam" id="PF00860">
    <property type="entry name" value="Xan_ur_permease"/>
    <property type="match status" value="1"/>
</dbReference>
<dbReference type="GO" id="GO:0005886">
    <property type="term" value="C:plasma membrane"/>
    <property type="evidence" value="ECO:0007669"/>
    <property type="project" value="UniProtKB-SubCell"/>
</dbReference>